<dbReference type="SUPFAM" id="SSF52743">
    <property type="entry name" value="Subtilisin-like"/>
    <property type="match status" value="1"/>
</dbReference>
<proteinExistence type="predicted"/>
<gene>
    <name evidence="1" type="ORF">P7D85_02410</name>
</gene>
<organism evidence="1 2">
    <name type="scientific">Enterococcus hulanensis</name>
    <dbReference type="NCBI Taxonomy" id="2559929"/>
    <lineage>
        <taxon>Bacteria</taxon>
        <taxon>Bacillati</taxon>
        <taxon>Bacillota</taxon>
        <taxon>Bacilli</taxon>
        <taxon>Lactobacillales</taxon>
        <taxon>Enterococcaceae</taxon>
        <taxon>Enterococcus</taxon>
    </lineage>
</organism>
<dbReference type="Proteomes" id="UP001252875">
    <property type="component" value="Unassembled WGS sequence"/>
</dbReference>
<evidence type="ECO:0000313" key="2">
    <source>
        <dbReference type="Proteomes" id="UP001252875"/>
    </source>
</evidence>
<evidence type="ECO:0000313" key="1">
    <source>
        <dbReference type="EMBL" id="MDT2598608.1"/>
    </source>
</evidence>
<sequence length="85" mass="9297">MIVNQLSVIGVPHSYRLSVGTSFSAPCVASIIAPYYVKKYGELLIVDEINSALAINCIDLGISGRDVRFDYGQPILTDMLKDIAY</sequence>
<dbReference type="RefSeq" id="WP_311821123.1">
    <property type="nucleotide sequence ID" value="NZ_JARPYF010000001.1"/>
</dbReference>
<dbReference type="EMBL" id="JARPYI010000001">
    <property type="protein sequence ID" value="MDT2598608.1"/>
    <property type="molecule type" value="Genomic_DNA"/>
</dbReference>
<comment type="caution">
    <text evidence="1">The sequence shown here is derived from an EMBL/GenBank/DDBJ whole genome shotgun (WGS) entry which is preliminary data.</text>
</comment>
<reference evidence="1 2" key="1">
    <citation type="submission" date="2023-03" db="EMBL/GenBank/DDBJ databases">
        <authorList>
            <person name="Shen W."/>
            <person name="Cai J."/>
        </authorList>
    </citation>
    <scope>NUCLEOTIDE SEQUENCE [LARGE SCALE GENOMIC DNA]</scope>
    <source>
        <strain evidence="1 2">D6-4</strain>
    </source>
</reference>
<name>A0ABU3EWB4_9ENTE</name>
<keyword evidence="2" id="KW-1185">Reference proteome</keyword>
<accession>A0ABU3EWB4</accession>
<dbReference type="InterPro" id="IPR036852">
    <property type="entry name" value="Peptidase_S8/S53_dom_sf"/>
</dbReference>
<protein>
    <submittedName>
        <fullName evidence="1">Uncharacterized protein</fullName>
    </submittedName>
</protein>